<dbReference type="Proteomes" id="UP000019225">
    <property type="component" value="Chromosome"/>
</dbReference>
<name>W5W794_9PSEU</name>
<dbReference type="KEGG" id="kal:KALB_704"/>
<dbReference type="EMBL" id="CP007155">
    <property type="protein sequence ID" value="AHH94079.1"/>
    <property type="molecule type" value="Genomic_DNA"/>
</dbReference>
<evidence type="ECO:0000313" key="1">
    <source>
        <dbReference type="EMBL" id="AHH94079.1"/>
    </source>
</evidence>
<organism evidence="1 2">
    <name type="scientific">Kutzneria albida DSM 43870</name>
    <dbReference type="NCBI Taxonomy" id="1449976"/>
    <lineage>
        <taxon>Bacteria</taxon>
        <taxon>Bacillati</taxon>
        <taxon>Actinomycetota</taxon>
        <taxon>Actinomycetes</taxon>
        <taxon>Pseudonocardiales</taxon>
        <taxon>Pseudonocardiaceae</taxon>
        <taxon>Kutzneria</taxon>
    </lineage>
</organism>
<accession>W5W794</accession>
<proteinExistence type="predicted"/>
<evidence type="ECO:0008006" key="3">
    <source>
        <dbReference type="Google" id="ProtNLM"/>
    </source>
</evidence>
<dbReference type="AlphaFoldDB" id="W5W794"/>
<reference evidence="1 2" key="1">
    <citation type="journal article" date="2014" name="BMC Genomics">
        <title>Complete genome sequence of producer of the glycopeptide antibiotic Aculeximycin Kutzneria albida DSM 43870T, a representative of minor genus of Pseudonocardiaceae.</title>
        <authorList>
            <person name="Rebets Y."/>
            <person name="Tokovenko B."/>
            <person name="Lushchyk I."/>
            <person name="Ruckert C."/>
            <person name="Zaburannyi N."/>
            <person name="Bechthold A."/>
            <person name="Kalinowski J."/>
            <person name="Luzhetskyy A."/>
        </authorList>
    </citation>
    <scope>NUCLEOTIDE SEQUENCE [LARGE SCALE GENOMIC DNA]</scope>
    <source>
        <strain evidence="1">DSM 43870</strain>
    </source>
</reference>
<keyword evidence="2" id="KW-1185">Reference proteome</keyword>
<dbReference type="RefSeq" id="WP_025354342.1">
    <property type="nucleotide sequence ID" value="NZ_CP007155.1"/>
</dbReference>
<dbReference type="HOGENOM" id="CLU_523532_0_0_11"/>
<sequence>MTPGDTDNAVHAAVGGDVYQFRDVSVVTHNYARRGLPVSTVLDAGRAASRFVRPGGFGVALARLAGDRVVVLASRRGTGRRTAATCLLDGVGGLSLAEIEVDEESPLAKHPVSPRHGYLLDLTTADDRTVEQTATGLAAFRAKLSAEGSWLVLVVPPAHGHLFEAELVDLRPPAADEVLLAHLAADGLDDQADKWLAEPEVRRLLAGARVSDAARMADLVRRVSAQDGDFAQCCADVVAALRDWSDQLTAEFRAHPDVPWRALLLAAAVLDQAHPDSVLAASEALLRATGYVAEEEVHPLAGEGLAARLASVGAVVDNDRVRLPKPDYARSVLGYAWRDFPALRDHLVRWMISLPERYGDGEVVAGHLMDLAVPSVLTTAVAAWAERTPLRRLAERLLVAGALDTGLGFAVRRTIYDWSCRRDLSTPLSTVALAVCGGELGQRYPQVALTRIGHFAAREELAQPVLDALSSLAHKHFTQVVIRLRRWLGEGTAPWDLVVTALLDAAESEQDGRGWILDQLVAACSGRPQDLGALELAALRWRGAGGADRQRVQELLLAKVNRADPLVRAAISS</sequence>
<gene>
    <name evidence="1" type="ORF">KALB_704</name>
</gene>
<dbReference type="eggNOG" id="ENOG502ZMWA">
    <property type="taxonomic scope" value="Bacteria"/>
</dbReference>
<protein>
    <recommendedName>
        <fullName evidence="3">LigA protein</fullName>
    </recommendedName>
</protein>
<evidence type="ECO:0000313" key="2">
    <source>
        <dbReference type="Proteomes" id="UP000019225"/>
    </source>
</evidence>
<dbReference type="OrthoDB" id="3848913at2"/>